<proteinExistence type="predicted"/>
<accession>A0ACD3BC54</accession>
<reference evidence="1 2" key="1">
    <citation type="journal article" date="2019" name="Nat. Ecol. Evol.">
        <title>Megaphylogeny resolves global patterns of mushroom evolution.</title>
        <authorList>
            <person name="Varga T."/>
            <person name="Krizsan K."/>
            <person name="Foldi C."/>
            <person name="Dima B."/>
            <person name="Sanchez-Garcia M."/>
            <person name="Sanchez-Ramirez S."/>
            <person name="Szollosi G.J."/>
            <person name="Szarkandi J.G."/>
            <person name="Papp V."/>
            <person name="Albert L."/>
            <person name="Andreopoulos W."/>
            <person name="Angelini C."/>
            <person name="Antonin V."/>
            <person name="Barry K.W."/>
            <person name="Bougher N.L."/>
            <person name="Buchanan P."/>
            <person name="Buyck B."/>
            <person name="Bense V."/>
            <person name="Catcheside P."/>
            <person name="Chovatia M."/>
            <person name="Cooper J."/>
            <person name="Damon W."/>
            <person name="Desjardin D."/>
            <person name="Finy P."/>
            <person name="Geml J."/>
            <person name="Haridas S."/>
            <person name="Hughes K."/>
            <person name="Justo A."/>
            <person name="Karasinski D."/>
            <person name="Kautmanova I."/>
            <person name="Kiss B."/>
            <person name="Kocsube S."/>
            <person name="Kotiranta H."/>
            <person name="LaButti K.M."/>
            <person name="Lechner B.E."/>
            <person name="Liimatainen K."/>
            <person name="Lipzen A."/>
            <person name="Lukacs Z."/>
            <person name="Mihaltcheva S."/>
            <person name="Morgado L.N."/>
            <person name="Niskanen T."/>
            <person name="Noordeloos M.E."/>
            <person name="Ohm R.A."/>
            <person name="Ortiz-Santana B."/>
            <person name="Ovrebo C."/>
            <person name="Racz N."/>
            <person name="Riley R."/>
            <person name="Savchenko A."/>
            <person name="Shiryaev A."/>
            <person name="Soop K."/>
            <person name="Spirin V."/>
            <person name="Szebenyi C."/>
            <person name="Tomsovsky M."/>
            <person name="Tulloss R.E."/>
            <person name="Uehling J."/>
            <person name="Grigoriev I.V."/>
            <person name="Vagvolgyi C."/>
            <person name="Papp T."/>
            <person name="Martin F.M."/>
            <person name="Miettinen O."/>
            <person name="Hibbett D.S."/>
            <person name="Nagy L.G."/>
        </authorList>
    </citation>
    <scope>NUCLEOTIDE SEQUENCE [LARGE SCALE GENOMIC DNA]</scope>
    <source>
        <strain evidence="1 2">NL-1719</strain>
    </source>
</reference>
<keyword evidence="2" id="KW-1185">Reference proteome</keyword>
<name>A0ACD3BC54_9AGAR</name>
<dbReference type="Proteomes" id="UP000308600">
    <property type="component" value="Unassembled WGS sequence"/>
</dbReference>
<protein>
    <submittedName>
        <fullName evidence="1">Uncharacterized protein</fullName>
    </submittedName>
</protein>
<sequence length="179" mass="19552">MSSPFLTEATMSTALEQYATYDFEQDAAYQQGLASIVSTGALHDPSSEGYEQVLRQTRVFYFNKVTGSSITPDQAREAELTRQQQLLSVASGSQSESILPSNTVMVTPNPGSSQPPPTTAEDRVLTFAELQELIQAGKLDQIPNNKNIPNVLSKDIPSESTLAPRKKPWEVATQSTNEE</sequence>
<evidence type="ECO:0000313" key="2">
    <source>
        <dbReference type="Proteomes" id="UP000308600"/>
    </source>
</evidence>
<evidence type="ECO:0000313" key="1">
    <source>
        <dbReference type="EMBL" id="TFK75609.1"/>
    </source>
</evidence>
<organism evidence="1 2">
    <name type="scientific">Pluteus cervinus</name>
    <dbReference type="NCBI Taxonomy" id="181527"/>
    <lineage>
        <taxon>Eukaryota</taxon>
        <taxon>Fungi</taxon>
        <taxon>Dikarya</taxon>
        <taxon>Basidiomycota</taxon>
        <taxon>Agaricomycotina</taxon>
        <taxon>Agaricomycetes</taxon>
        <taxon>Agaricomycetidae</taxon>
        <taxon>Agaricales</taxon>
        <taxon>Pluteineae</taxon>
        <taxon>Pluteaceae</taxon>
        <taxon>Pluteus</taxon>
    </lineage>
</organism>
<gene>
    <name evidence="1" type="ORF">BDN72DRAFT_831924</name>
</gene>
<dbReference type="EMBL" id="ML208262">
    <property type="protein sequence ID" value="TFK75609.1"/>
    <property type="molecule type" value="Genomic_DNA"/>
</dbReference>